<dbReference type="Proteomes" id="UP000664940">
    <property type="component" value="Unassembled WGS sequence"/>
</dbReference>
<reference evidence="2 3" key="1">
    <citation type="journal article" date="2020" name="Nature">
        <title>Six reference-quality genomes reveal evolution of bat adaptations.</title>
        <authorList>
            <person name="Jebb D."/>
            <person name="Huang Z."/>
            <person name="Pippel M."/>
            <person name="Hughes G.M."/>
            <person name="Lavrichenko K."/>
            <person name="Devanna P."/>
            <person name="Winkler S."/>
            <person name="Jermiin L.S."/>
            <person name="Skirmuntt E.C."/>
            <person name="Katzourakis A."/>
            <person name="Burkitt-Gray L."/>
            <person name="Ray D.A."/>
            <person name="Sullivan K.A.M."/>
            <person name="Roscito J.G."/>
            <person name="Kirilenko B.M."/>
            <person name="Davalos L.M."/>
            <person name="Corthals A.P."/>
            <person name="Power M.L."/>
            <person name="Jones G."/>
            <person name="Ransome R.D."/>
            <person name="Dechmann D.K.N."/>
            <person name="Locatelli A.G."/>
            <person name="Puechmaille S.J."/>
            <person name="Fedrigo O."/>
            <person name="Jarvis E.D."/>
            <person name="Hiller M."/>
            <person name="Vernes S.C."/>
            <person name="Myers E.W."/>
            <person name="Teeling E.C."/>
        </authorList>
    </citation>
    <scope>NUCLEOTIDE SEQUENCE [LARGE SCALE GENOMIC DNA]</scope>
    <source>
        <strain evidence="2">Bat1K_MPI-CBG_1</strain>
    </source>
</reference>
<evidence type="ECO:0000256" key="1">
    <source>
        <dbReference type="SAM" id="MobiDB-lite"/>
    </source>
</evidence>
<organism evidence="2 3">
    <name type="scientific">Phyllostomus discolor</name>
    <name type="common">pale spear-nosed bat</name>
    <dbReference type="NCBI Taxonomy" id="89673"/>
    <lineage>
        <taxon>Eukaryota</taxon>
        <taxon>Metazoa</taxon>
        <taxon>Chordata</taxon>
        <taxon>Craniata</taxon>
        <taxon>Vertebrata</taxon>
        <taxon>Euteleostomi</taxon>
        <taxon>Mammalia</taxon>
        <taxon>Eutheria</taxon>
        <taxon>Laurasiatheria</taxon>
        <taxon>Chiroptera</taxon>
        <taxon>Yangochiroptera</taxon>
        <taxon>Phyllostomidae</taxon>
        <taxon>Phyllostominae</taxon>
        <taxon>Phyllostomus</taxon>
    </lineage>
</organism>
<comment type="caution">
    <text evidence="2">The sequence shown here is derived from an EMBL/GenBank/DDBJ whole genome shotgun (WGS) entry which is preliminary data.</text>
</comment>
<proteinExistence type="predicted"/>
<dbReference type="EMBL" id="JABVXQ010000008">
    <property type="protein sequence ID" value="KAF6095170.1"/>
    <property type="molecule type" value="Genomic_DNA"/>
</dbReference>
<accession>A0A834DT73</accession>
<protein>
    <submittedName>
        <fullName evidence="2">Uncharacterized protein</fullName>
    </submittedName>
</protein>
<name>A0A834DT73_9CHIR</name>
<sequence length="153" mass="16611">MEMHFVPGEGPWRADARDMPTAGGRPSDSPLGAKKRNPRDRSRRADGRTANALAAPPQARAVPAQSGVQRAFLQKPCVSRGGAGTEHRRRQRNHSQTHSTPAERVARSKPVKYFTDTHCASSPFSPWAFSLEMQIVRGGGGGGPRLFSLAFSH</sequence>
<feature type="compositionally biased region" description="Low complexity" evidence="1">
    <location>
        <begin position="50"/>
        <end position="64"/>
    </location>
</feature>
<gene>
    <name evidence="2" type="ORF">HJG60_012137</name>
</gene>
<dbReference type="AlphaFoldDB" id="A0A834DT73"/>
<evidence type="ECO:0000313" key="2">
    <source>
        <dbReference type="EMBL" id="KAF6095170.1"/>
    </source>
</evidence>
<evidence type="ECO:0000313" key="3">
    <source>
        <dbReference type="Proteomes" id="UP000664940"/>
    </source>
</evidence>
<feature type="region of interest" description="Disordered" evidence="1">
    <location>
        <begin position="1"/>
        <end position="106"/>
    </location>
</feature>